<keyword evidence="2" id="KW-0456">Lyase</keyword>
<comment type="caution">
    <text evidence="3">The sequence shown here is derived from an EMBL/GenBank/DDBJ whole genome shotgun (WGS) entry which is preliminary data.</text>
</comment>
<sequence>MGQFLRPRSAAGKKALIKRHGMATLGRYPGGSLTTVSQDNSSQSPAQVFSASLEAQALPLHQQLVNLARDLIPQGVKKIAIMPLFLLMGVHTCEDLPREIAQAQALLGNSISIDCLPILGVYPWLPALLDKCFTQYQNQPQAERILLAHGSKRAGGNLAIATVAEKLGARAAYWKGGVSLDTVLGEIKTAGEVVILPYFLFAGGLTDLIRQEQEQLQSVHGQLRLKLGEPLGPQPLLAQLIATELQRFNVF</sequence>
<organism evidence="3 4">
    <name type="scientific">Synechocystis salina LEGE 00031</name>
    <dbReference type="NCBI Taxonomy" id="1828736"/>
    <lineage>
        <taxon>Bacteria</taxon>
        <taxon>Bacillati</taxon>
        <taxon>Cyanobacteriota</taxon>
        <taxon>Cyanophyceae</taxon>
        <taxon>Synechococcales</taxon>
        <taxon>Merismopediaceae</taxon>
        <taxon>Synechocystis</taxon>
    </lineage>
</organism>
<keyword evidence="4" id="KW-1185">Reference proteome</keyword>
<dbReference type="InterPro" id="IPR002762">
    <property type="entry name" value="CbiX-like"/>
</dbReference>
<proteinExistence type="predicted"/>
<accession>A0ABR9VM72</accession>
<dbReference type="EMBL" id="JADEVV010000002">
    <property type="protein sequence ID" value="MBE9252444.1"/>
    <property type="molecule type" value="Genomic_DNA"/>
</dbReference>
<gene>
    <name evidence="3" type="ORF">IQ217_00965</name>
</gene>
<reference evidence="3 4" key="1">
    <citation type="submission" date="2020-10" db="EMBL/GenBank/DDBJ databases">
        <authorList>
            <person name="Castelo-Branco R."/>
            <person name="Eusebio N."/>
            <person name="Adriana R."/>
            <person name="Vieira A."/>
            <person name="Brugerolle De Fraissinette N."/>
            <person name="Rezende De Castro R."/>
            <person name="Schneider M.P."/>
            <person name="Vasconcelos V."/>
            <person name="Leao P.N."/>
        </authorList>
    </citation>
    <scope>NUCLEOTIDE SEQUENCE [LARGE SCALE GENOMIC DNA]</scope>
    <source>
        <strain evidence="3 4">LEGE 00031</strain>
    </source>
</reference>
<dbReference type="SUPFAM" id="SSF53800">
    <property type="entry name" value="Chelatase"/>
    <property type="match status" value="1"/>
</dbReference>
<dbReference type="Pfam" id="PF01903">
    <property type="entry name" value="CbiX"/>
    <property type="match status" value="2"/>
</dbReference>
<evidence type="ECO:0000256" key="1">
    <source>
        <dbReference type="ARBA" id="ARBA00022723"/>
    </source>
</evidence>
<evidence type="ECO:0000313" key="3">
    <source>
        <dbReference type="EMBL" id="MBE9252444.1"/>
    </source>
</evidence>
<dbReference type="PANTHER" id="PTHR33542:SF3">
    <property type="entry name" value="SIROHYDROCHLORIN FERROCHELATASE, CHLOROPLASTIC"/>
    <property type="match status" value="1"/>
</dbReference>
<dbReference type="Gene3D" id="3.40.50.1400">
    <property type="match status" value="2"/>
</dbReference>
<keyword evidence="1" id="KW-0479">Metal-binding</keyword>
<evidence type="ECO:0000313" key="4">
    <source>
        <dbReference type="Proteomes" id="UP000658720"/>
    </source>
</evidence>
<dbReference type="CDD" id="cd03416">
    <property type="entry name" value="CbiX_SirB_N"/>
    <property type="match status" value="1"/>
</dbReference>
<dbReference type="InterPro" id="IPR050963">
    <property type="entry name" value="Sirohydro_Cobaltochel/CbiX"/>
</dbReference>
<evidence type="ECO:0000256" key="2">
    <source>
        <dbReference type="ARBA" id="ARBA00023239"/>
    </source>
</evidence>
<name>A0ABR9VM72_9SYNC</name>
<dbReference type="Proteomes" id="UP000658720">
    <property type="component" value="Unassembled WGS sequence"/>
</dbReference>
<protein>
    <submittedName>
        <fullName evidence="3">Sirohydrochlorin chelatase</fullName>
    </submittedName>
</protein>
<dbReference type="PANTHER" id="PTHR33542">
    <property type="entry name" value="SIROHYDROCHLORIN FERROCHELATASE, CHLOROPLASTIC"/>
    <property type="match status" value="1"/>
</dbReference>